<gene>
    <name evidence="4" type="ORF">CRN52_21395</name>
    <name evidence="3" type="ORF">FORC53_3547</name>
</gene>
<keyword evidence="1" id="KW-1133">Transmembrane helix</keyword>
<dbReference type="EMBL" id="CP019291">
    <property type="protein sequence ID" value="AXX61886.1"/>
    <property type="molecule type" value="Genomic_DNA"/>
</dbReference>
<dbReference type="Proteomes" id="UP000237466">
    <property type="component" value="Unassembled WGS sequence"/>
</dbReference>
<proteinExistence type="predicted"/>
<evidence type="ECO:0000313" key="4">
    <source>
        <dbReference type="EMBL" id="POB43125.1"/>
    </source>
</evidence>
<evidence type="ECO:0000259" key="2">
    <source>
        <dbReference type="Pfam" id="PF07811"/>
    </source>
</evidence>
<feature type="transmembrane region" description="Helical" evidence="1">
    <location>
        <begin position="7"/>
        <end position="28"/>
    </location>
</feature>
<evidence type="ECO:0000313" key="6">
    <source>
        <dbReference type="Proteomes" id="UP000263418"/>
    </source>
</evidence>
<keyword evidence="1" id="KW-0472">Membrane</keyword>
<dbReference type="InterPro" id="IPR012495">
    <property type="entry name" value="TadE-like_dom"/>
</dbReference>
<evidence type="ECO:0000256" key="1">
    <source>
        <dbReference type="SAM" id="Phobius"/>
    </source>
</evidence>
<reference evidence="4 5" key="2">
    <citation type="journal article" date="2018" name="Front. Microbiol.">
        <title>Phylogeny of Vibrio vulnificus from the Analysis of the Core-Genome: Implications for Intra-Species Taxonomy.</title>
        <authorList>
            <person name="Roig F.J."/>
            <person name="Gonzalez-Candelas F."/>
            <person name="Sanjuan E."/>
            <person name="Fouz B."/>
            <person name="Feil E.J."/>
            <person name="Llorens C."/>
            <person name="Baker-Austin C."/>
            <person name="Oliver J.D."/>
            <person name="Danin-Poleg Y."/>
            <person name="Gibas C.J."/>
            <person name="Kashi Y."/>
            <person name="Gulig P.A."/>
            <person name="Morrison S.S."/>
            <person name="Amaro C."/>
        </authorList>
    </citation>
    <scope>NUCLEOTIDE SEQUENCE [LARGE SCALE GENOMIC DNA]</scope>
    <source>
        <strain evidence="4 5">CECT4608</strain>
    </source>
</reference>
<dbReference type="KEGG" id="vvl:VV93_v1c36040"/>
<dbReference type="Pfam" id="PF07811">
    <property type="entry name" value="TadE"/>
    <property type="match status" value="1"/>
</dbReference>
<dbReference type="EMBL" id="PDGH01000135">
    <property type="protein sequence ID" value="POB43125.1"/>
    <property type="molecule type" value="Genomic_DNA"/>
</dbReference>
<evidence type="ECO:0000313" key="5">
    <source>
        <dbReference type="Proteomes" id="UP000237466"/>
    </source>
</evidence>
<name>A0A2S3QXL0_VIBVL</name>
<accession>A0A2S3QXL0</accession>
<sequence length="175" mass="19827">MKKRQKGALTVEVALGLPVLLIMIFSWIELCMLSYSMSVSDHALTLSVIKTKKAGTSNATTPQEYQKLLEKTINENAGVAWKYLAKEESVNITVDYFKNYQDFVTCNVGYDDIETCPERKDKPKDMAIAMYRMQYTYNTILDGVLPDFQVKRELMAIQEYERCAFKIGGGSGCES</sequence>
<reference evidence="3 6" key="1">
    <citation type="submission" date="2017-01" db="EMBL/GenBank/DDBJ databases">
        <title>Complete Genome Sequence of Vibrio vulnificus FORC_053.</title>
        <authorList>
            <consortium name="Food-borne Pathogen Omics Research Center"/>
            <person name="Chung H.Y."/>
            <person name="Na E.J."/>
            <person name="Song J.S."/>
            <person name="Kim H."/>
            <person name="Lee J.-H."/>
            <person name="Ryu S."/>
            <person name="Choi S.H."/>
        </authorList>
    </citation>
    <scope>NUCLEOTIDE SEQUENCE [LARGE SCALE GENOMIC DNA]</scope>
    <source>
        <strain evidence="3 6">FORC_053</strain>
    </source>
</reference>
<dbReference type="AlphaFoldDB" id="A0A2S3QXL0"/>
<protein>
    <submittedName>
        <fullName evidence="3">Flp pilus assembly membrane protein TadE</fullName>
    </submittedName>
    <submittedName>
        <fullName evidence="4">Pilus assembly protein TadE</fullName>
    </submittedName>
</protein>
<keyword evidence="1" id="KW-0812">Transmembrane</keyword>
<dbReference type="RefSeq" id="WP_011151953.1">
    <property type="nucleotide sequence ID" value="NZ_AP026553.1"/>
</dbReference>
<organism evidence="4 5">
    <name type="scientific">Vibrio vulnificus</name>
    <dbReference type="NCBI Taxonomy" id="672"/>
    <lineage>
        <taxon>Bacteria</taxon>
        <taxon>Pseudomonadati</taxon>
        <taxon>Pseudomonadota</taxon>
        <taxon>Gammaproteobacteria</taxon>
        <taxon>Vibrionales</taxon>
        <taxon>Vibrionaceae</taxon>
        <taxon>Vibrio</taxon>
    </lineage>
</organism>
<evidence type="ECO:0000313" key="3">
    <source>
        <dbReference type="EMBL" id="AXX61886.1"/>
    </source>
</evidence>
<feature type="domain" description="TadE-like" evidence="2">
    <location>
        <begin position="7"/>
        <end position="43"/>
    </location>
</feature>
<dbReference type="Proteomes" id="UP000263418">
    <property type="component" value="Chromosome 2"/>
</dbReference>